<evidence type="ECO:0000256" key="9">
    <source>
        <dbReference type="ARBA" id="ARBA00023117"/>
    </source>
</evidence>
<dbReference type="CDD" id="cd11065">
    <property type="entry name" value="CYP64-like"/>
    <property type="match status" value="1"/>
</dbReference>
<protein>
    <submittedName>
        <fullName evidence="12">Cytochrome P450</fullName>
    </submittedName>
</protein>
<dbReference type="AlphaFoldDB" id="A0A1Q3DZA2"/>
<accession>A0A1Q3DZA2</accession>
<comment type="pathway">
    <text evidence="2">Secondary metabolite biosynthesis.</text>
</comment>
<dbReference type="Gene3D" id="2.30.30.490">
    <property type="match status" value="1"/>
</dbReference>
<evidence type="ECO:0000313" key="12">
    <source>
        <dbReference type="EMBL" id="GAW00260.1"/>
    </source>
</evidence>
<keyword evidence="8" id="KW-0503">Monooxygenase</keyword>
<feature type="compositionally biased region" description="Low complexity" evidence="11">
    <location>
        <begin position="640"/>
        <end position="654"/>
    </location>
</feature>
<dbReference type="InterPro" id="IPR050364">
    <property type="entry name" value="Cytochrome_P450_fung"/>
</dbReference>
<organism evidence="12 13">
    <name type="scientific">Lentinula edodes</name>
    <name type="common">Shiitake mushroom</name>
    <name type="synonym">Lentinus edodes</name>
    <dbReference type="NCBI Taxonomy" id="5353"/>
    <lineage>
        <taxon>Eukaryota</taxon>
        <taxon>Fungi</taxon>
        <taxon>Dikarya</taxon>
        <taxon>Basidiomycota</taxon>
        <taxon>Agaricomycotina</taxon>
        <taxon>Agaricomycetes</taxon>
        <taxon>Agaricomycetidae</taxon>
        <taxon>Agaricales</taxon>
        <taxon>Marasmiineae</taxon>
        <taxon>Omphalotaceae</taxon>
        <taxon>Lentinula</taxon>
    </lineage>
</organism>
<dbReference type="PANTHER" id="PTHR46300:SF7">
    <property type="entry name" value="P450, PUTATIVE (EUROFUNG)-RELATED"/>
    <property type="match status" value="1"/>
</dbReference>
<evidence type="ECO:0000256" key="3">
    <source>
        <dbReference type="ARBA" id="ARBA00010617"/>
    </source>
</evidence>
<comment type="cofactor">
    <cofactor evidence="1 10">
        <name>heme</name>
        <dbReference type="ChEBI" id="CHEBI:30413"/>
    </cofactor>
</comment>
<evidence type="ECO:0000256" key="7">
    <source>
        <dbReference type="ARBA" id="ARBA00023004"/>
    </source>
</evidence>
<keyword evidence="5 10" id="KW-0479">Metal-binding</keyword>
<evidence type="ECO:0000256" key="2">
    <source>
        <dbReference type="ARBA" id="ARBA00005179"/>
    </source>
</evidence>
<feature type="compositionally biased region" description="Low complexity" evidence="11">
    <location>
        <begin position="460"/>
        <end position="470"/>
    </location>
</feature>
<dbReference type="InterPro" id="IPR002401">
    <property type="entry name" value="Cyt_P450_E_grp-I"/>
</dbReference>
<dbReference type="STRING" id="5353.A0A1Q3DZA2"/>
<feature type="region of interest" description="Disordered" evidence="11">
    <location>
        <begin position="682"/>
        <end position="728"/>
    </location>
</feature>
<dbReference type="EMBL" id="BDGU01000028">
    <property type="protein sequence ID" value="GAW00260.1"/>
    <property type="molecule type" value="Genomic_DNA"/>
</dbReference>
<keyword evidence="7 10" id="KW-0408">Iron</keyword>
<dbReference type="Gene3D" id="1.10.630.10">
    <property type="entry name" value="Cytochrome P450"/>
    <property type="match status" value="1"/>
</dbReference>
<feature type="binding site" description="axial binding residue" evidence="10">
    <location>
        <position position="348"/>
    </location>
    <ligand>
        <name>heme</name>
        <dbReference type="ChEBI" id="CHEBI:30413"/>
    </ligand>
    <ligandPart>
        <name>Fe</name>
        <dbReference type="ChEBI" id="CHEBI:18248"/>
    </ligandPart>
</feature>
<gene>
    <name evidence="12" type="ORF">LENED_001762</name>
</gene>
<keyword evidence="9" id="KW-0103">Bromodomain</keyword>
<comment type="caution">
    <text evidence="12">The sequence shown here is derived from an EMBL/GenBank/DDBJ whole genome shotgun (WGS) entry which is preliminary data.</text>
</comment>
<feature type="region of interest" description="Disordered" evidence="11">
    <location>
        <begin position="496"/>
        <end position="518"/>
    </location>
</feature>
<keyword evidence="4 10" id="KW-0349">Heme</keyword>
<evidence type="ECO:0000256" key="10">
    <source>
        <dbReference type="PIRSR" id="PIRSR602401-1"/>
    </source>
</evidence>
<reference evidence="12 13" key="2">
    <citation type="submission" date="2017-02" db="EMBL/GenBank/DDBJ databases">
        <title>A genome survey and senescence transcriptome analysis in Lentinula edodes.</title>
        <authorList>
            <person name="Sakamoto Y."/>
            <person name="Nakade K."/>
            <person name="Sato S."/>
            <person name="Yoshida Y."/>
            <person name="Miyazaki K."/>
            <person name="Natsume S."/>
            <person name="Konno N."/>
        </authorList>
    </citation>
    <scope>NUCLEOTIDE SEQUENCE [LARGE SCALE GENOMIC DNA]</scope>
    <source>
        <strain evidence="12 13">NBRC 111202</strain>
    </source>
</reference>
<name>A0A1Q3DZA2_LENED</name>
<dbReference type="GO" id="GO:0004497">
    <property type="term" value="F:monooxygenase activity"/>
    <property type="evidence" value="ECO:0007669"/>
    <property type="project" value="UniProtKB-KW"/>
</dbReference>
<evidence type="ECO:0000313" key="13">
    <source>
        <dbReference type="Proteomes" id="UP000188533"/>
    </source>
</evidence>
<evidence type="ECO:0000256" key="8">
    <source>
        <dbReference type="ARBA" id="ARBA00023033"/>
    </source>
</evidence>
<keyword evidence="6" id="KW-0560">Oxidoreductase</keyword>
<feature type="compositionally biased region" description="Polar residues" evidence="11">
    <location>
        <begin position="694"/>
        <end position="703"/>
    </location>
</feature>
<dbReference type="PROSITE" id="PS00086">
    <property type="entry name" value="CYTOCHROME_P450"/>
    <property type="match status" value="1"/>
</dbReference>
<dbReference type="PRINTS" id="PR00463">
    <property type="entry name" value="EP450I"/>
</dbReference>
<evidence type="ECO:0000256" key="4">
    <source>
        <dbReference type="ARBA" id="ARBA00022617"/>
    </source>
</evidence>
<reference evidence="12 13" key="1">
    <citation type="submission" date="2016-08" db="EMBL/GenBank/DDBJ databases">
        <authorList>
            <consortium name="Lentinula edodes genome sequencing consortium"/>
            <person name="Sakamoto Y."/>
            <person name="Nakade K."/>
            <person name="Sato S."/>
            <person name="Yoshida Y."/>
            <person name="Miyazaki K."/>
            <person name="Natsume S."/>
            <person name="Konno N."/>
        </authorList>
    </citation>
    <scope>NUCLEOTIDE SEQUENCE [LARGE SCALE GENOMIC DNA]</scope>
    <source>
        <strain evidence="12 13">NBRC 111202</strain>
    </source>
</reference>
<dbReference type="GO" id="GO:0005506">
    <property type="term" value="F:iron ion binding"/>
    <property type="evidence" value="ECO:0007669"/>
    <property type="project" value="InterPro"/>
</dbReference>
<keyword evidence="13" id="KW-1185">Reference proteome</keyword>
<dbReference type="Proteomes" id="UP000188533">
    <property type="component" value="Unassembled WGS sequence"/>
</dbReference>
<dbReference type="InterPro" id="IPR043151">
    <property type="entry name" value="BAH_sf"/>
</dbReference>
<dbReference type="Gene3D" id="1.20.920.10">
    <property type="entry name" value="Bromodomain-like"/>
    <property type="match status" value="1"/>
</dbReference>
<evidence type="ECO:0000256" key="1">
    <source>
        <dbReference type="ARBA" id="ARBA00001971"/>
    </source>
</evidence>
<dbReference type="GO" id="GO:0020037">
    <property type="term" value="F:heme binding"/>
    <property type="evidence" value="ECO:0007669"/>
    <property type="project" value="InterPro"/>
</dbReference>
<feature type="region of interest" description="Disordered" evidence="11">
    <location>
        <begin position="633"/>
        <end position="654"/>
    </location>
</feature>
<dbReference type="InterPro" id="IPR017972">
    <property type="entry name" value="Cyt_P450_CS"/>
</dbReference>
<dbReference type="InterPro" id="IPR036427">
    <property type="entry name" value="Bromodomain-like_sf"/>
</dbReference>
<dbReference type="Pfam" id="PF00067">
    <property type="entry name" value="p450"/>
    <property type="match status" value="1"/>
</dbReference>
<dbReference type="PANTHER" id="PTHR46300">
    <property type="entry name" value="P450, PUTATIVE (EUROFUNG)-RELATED-RELATED"/>
    <property type="match status" value="1"/>
</dbReference>
<feature type="region of interest" description="Disordered" evidence="11">
    <location>
        <begin position="397"/>
        <end position="470"/>
    </location>
</feature>
<evidence type="ECO:0000256" key="6">
    <source>
        <dbReference type="ARBA" id="ARBA00023002"/>
    </source>
</evidence>
<dbReference type="InterPro" id="IPR036396">
    <property type="entry name" value="Cyt_P450_sf"/>
</dbReference>
<dbReference type="InterPro" id="IPR001128">
    <property type="entry name" value="Cyt_P450"/>
</dbReference>
<dbReference type="GO" id="GO:0006325">
    <property type="term" value="P:chromatin organization"/>
    <property type="evidence" value="ECO:0007669"/>
    <property type="project" value="UniProtKB-ARBA"/>
</dbReference>
<dbReference type="SUPFAM" id="SSF48264">
    <property type="entry name" value="Cytochrome P450"/>
    <property type="match status" value="1"/>
</dbReference>
<comment type="similarity">
    <text evidence="3">Belongs to the cytochrome P450 family.</text>
</comment>
<evidence type="ECO:0000256" key="5">
    <source>
        <dbReference type="ARBA" id="ARBA00022723"/>
    </source>
</evidence>
<evidence type="ECO:0000256" key="11">
    <source>
        <dbReference type="SAM" id="MobiDB-lite"/>
    </source>
</evidence>
<feature type="compositionally biased region" description="Basic and acidic residues" evidence="11">
    <location>
        <begin position="423"/>
        <end position="455"/>
    </location>
</feature>
<proteinExistence type="inferred from homology"/>
<sequence>MAGDLVGWNNSPFLGHSGPRHKEYRRLFTEVLSARKVEEWRPLQQAKVIQLAAQLMKSPDAFRAHIKSHVGNLIFEISHGHVVKDDSDALLTVAQQVDHDFAEMVVPGAFLVDVFPVLRHLPSWTGASFKRKAKRYRETLTAALEWPYQQVKDQLAAGTALPSFTTSLIERKENATEEDEFNFKWASLGFVLAGSDTSYGSLTSFVLAMSLHPEVQRKAQAEIDSVVGASRLPTFLDRPDMPYVEGLVREVYRWNPVGPIASPHRLTTEADDVYRDWTIPKGSVVIANSWGVMHDPEVYPDPFEFNPDRYILGKTSDGIRVWSDPLGPDQMINPDPKKFAFGYGRRICPGQLLADDTVYMGIVTLLALFDIGPLTSGKPPQYTPNVISHPEHFACSMKPRSHQAQDLPKSRSPPPGSAQKTYPEIEEKEREREREIEHQIEMEKEKEKEKERNAKSSEIQTPQPSQLLYQPQPTFQPQLTFNSVPDIVDMDVDMPDTESEVDQTDTEAEADDEDEGDGIDEDIIHQLENSLPRWPGFYDNEEEGWLAEGNTGLYLELIHALKGHKDVIGNRLAAVLEAIPDVIDGPTSTTKGKLISIKAIEARIKSNAYPTAASFDKDMMLLFEKGRRWWEPAHPHTDHSPTSSSKSYSVPSGKPKSIYGGSRVEYAQVLILQRLYQSLTSPYLPDRPKPNSGPPYSSETNFASLRVGPGRPNPHQSQNPPVAEENPTLTSGLKQIHTIMENRTFLDQVKYKGWTVRVGDWVHLANGSDMYSGTGAGAGGGAGRPIVAQVWKEMEMESLFAGITAPKRHSILRKGYFGRMRYSRAITSRLIPSRTYLSPSSSSILGLTSGADPEETNGDGILDGRYMSVIRVTAIPRDIGTIRIVLEV</sequence>
<dbReference type="GO" id="GO:0016705">
    <property type="term" value="F:oxidoreductase activity, acting on paired donors, with incorporation or reduction of molecular oxygen"/>
    <property type="evidence" value="ECO:0007669"/>
    <property type="project" value="InterPro"/>
</dbReference>